<keyword evidence="6" id="KW-0443">Lipid metabolism</keyword>
<name>A0A3L8NZU4_9ACTN</name>
<evidence type="ECO:0000259" key="8">
    <source>
        <dbReference type="Pfam" id="PF13091"/>
    </source>
</evidence>
<feature type="signal peptide" evidence="7">
    <location>
        <begin position="1"/>
        <end position="22"/>
    </location>
</feature>
<dbReference type="AlphaFoldDB" id="A0A3L8NZU4"/>
<keyword evidence="4" id="KW-0378">Hydrolase</keyword>
<evidence type="ECO:0000313" key="10">
    <source>
        <dbReference type="Proteomes" id="UP000281708"/>
    </source>
</evidence>
<dbReference type="InterPro" id="IPR051406">
    <property type="entry name" value="PLD_domain"/>
</dbReference>
<comment type="caution">
    <text evidence="9">The sequence shown here is derived from an EMBL/GenBank/DDBJ whole genome shotgun (WGS) entry which is preliminary data.</text>
</comment>
<dbReference type="SUPFAM" id="SSF56024">
    <property type="entry name" value="Phospholipase D/nuclease"/>
    <property type="match status" value="1"/>
</dbReference>
<dbReference type="Gene3D" id="3.30.870.10">
    <property type="entry name" value="Endonuclease Chain A"/>
    <property type="match status" value="2"/>
</dbReference>
<evidence type="ECO:0000256" key="4">
    <source>
        <dbReference type="ARBA" id="ARBA00022801"/>
    </source>
</evidence>
<dbReference type="InterPro" id="IPR025202">
    <property type="entry name" value="PLD-like_dom"/>
</dbReference>
<reference evidence="9 10" key="1">
    <citation type="submission" date="2018-10" db="EMBL/GenBank/DDBJ databases">
        <title>Marmoricola sp. 4Q3S-7 whole genome shotgun sequence.</title>
        <authorList>
            <person name="Li F."/>
        </authorList>
    </citation>
    <scope>NUCLEOTIDE SEQUENCE [LARGE SCALE GENOMIC DNA]</scope>
    <source>
        <strain evidence="9 10">4Q3S-7</strain>
    </source>
</reference>
<organism evidence="9 10">
    <name type="scientific">Nocardioides mangrovicus</name>
    <dbReference type="NCBI Taxonomy" id="2478913"/>
    <lineage>
        <taxon>Bacteria</taxon>
        <taxon>Bacillati</taxon>
        <taxon>Actinomycetota</taxon>
        <taxon>Actinomycetes</taxon>
        <taxon>Propionibacteriales</taxon>
        <taxon>Nocardioidaceae</taxon>
        <taxon>Nocardioides</taxon>
    </lineage>
</organism>
<dbReference type="OrthoDB" id="3740959at2"/>
<keyword evidence="5" id="KW-0442">Lipid degradation</keyword>
<dbReference type="GO" id="GO:0016891">
    <property type="term" value="F:RNA endonuclease activity producing 5'-phosphomonoesters, hydrolytic mechanism"/>
    <property type="evidence" value="ECO:0007669"/>
    <property type="project" value="TreeGrafter"/>
</dbReference>
<dbReference type="EMBL" id="RDBE01000008">
    <property type="protein sequence ID" value="RLV48706.1"/>
    <property type="molecule type" value="Genomic_DNA"/>
</dbReference>
<evidence type="ECO:0000256" key="7">
    <source>
        <dbReference type="SAM" id="SignalP"/>
    </source>
</evidence>
<gene>
    <name evidence="9" type="ORF">D9V37_13335</name>
</gene>
<proteinExistence type="inferred from homology"/>
<comment type="similarity">
    <text evidence="2">Belongs to the phospholipase D family.</text>
</comment>
<evidence type="ECO:0000256" key="2">
    <source>
        <dbReference type="ARBA" id="ARBA00008664"/>
    </source>
</evidence>
<evidence type="ECO:0000256" key="3">
    <source>
        <dbReference type="ARBA" id="ARBA00012027"/>
    </source>
</evidence>
<dbReference type="RefSeq" id="WP_121806668.1">
    <property type="nucleotide sequence ID" value="NZ_RDBE01000008.1"/>
</dbReference>
<dbReference type="PANTHER" id="PTHR43856">
    <property type="entry name" value="CARDIOLIPIN HYDROLASE"/>
    <property type="match status" value="1"/>
</dbReference>
<sequence length="448" mass="49792">MLHKSWFLRALALCLMAGGLVAAEGSAGTAAPTATRVVRGYYTPPDGTKFNYPYSSSKQRNKIRNHVLRTVNATPTGGSIHIAAFSVNDQTLVNALIRAKRRGVAVQVIANKHTLTGNKKFAPSKSFRMLRKKLGHNVHRRGWSDERVSFAKVCDKSCRGKGGNVHYKMFLFSSAGGRHGTNKQWITMMGSPNLTTFAARGQWNHLTTASGDQARYDAYLNMFEQMKLDRSQGSNQYQDLTSINPETWFFPKPGTTAATDPLVRGLDQIRCTGLTQGYGRNGRTFIRIGAYTWYDTRGTWLAKKVRSLWNAGCDIAIEYSIMGNKAKKILYSPSGRGRIPMRQVGTYAKDGTILTYDHAKYVTVNGAVGDSNGASITWAGTTNFSNLGFYSDDFTQVWRNWATYRAFANDFYRVWRGPHARVPSPTSRVPANIEGRVGTGRYQNLEAS</sequence>
<dbReference type="Proteomes" id="UP000281708">
    <property type="component" value="Unassembled WGS sequence"/>
</dbReference>
<feature type="domain" description="Phospholipase D-like" evidence="8">
    <location>
        <begin position="79"/>
        <end position="226"/>
    </location>
</feature>
<dbReference type="EC" id="3.1.4.4" evidence="3"/>
<protein>
    <recommendedName>
        <fullName evidence="3">phospholipase D</fullName>
        <ecNumber evidence="3">3.1.4.4</ecNumber>
    </recommendedName>
</protein>
<dbReference type="GO" id="GO:0004630">
    <property type="term" value="F:phospholipase D activity"/>
    <property type="evidence" value="ECO:0007669"/>
    <property type="project" value="UniProtKB-EC"/>
</dbReference>
<evidence type="ECO:0000313" key="9">
    <source>
        <dbReference type="EMBL" id="RLV48706.1"/>
    </source>
</evidence>
<dbReference type="PANTHER" id="PTHR43856:SF1">
    <property type="entry name" value="MITOCHONDRIAL CARDIOLIPIN HYDROLASE"/>
    <property type="match status" value="1"/>
</dbReference>
<accession>A0A3L8NZU4</accession>
<keyword evidence="7" id="KW-0732">Signal</keyword>
<feature type="chain" id="PRO_5039225160" description="phospholipase D" evidence="7">
    <location>
        <begin position="23"/>
        <end position="448"/>
    </location>
</feature>
<evidence type="ECO:0000256" key="1">
    <source>
        <dbReference type="ARBA" id="ARBA00000798"/>
    </source>
</evidence>
<keyword evidence="10" id="KW-1185">Reference proteome</keyword>
<comment type="catalytic activity">
    <reaction evidence="1">
        <text>a 1,2-diacyl-sn-glycero-3-phosphocholine + H2O = a 1,2-diacyl-sn-glycero-3-phosphate + choline + H(+)</text>
        <dbReference type="Rhea" id="RHEA:14445"/>
        <dbReference type="ChEBI" id="CHEBI:15354"/>
        <dbReference type="ChEBI" id="CHEBI:15377"/>
        <dbReference type="ChEBI" id="CHEBI:15378"/>
        <dbReference type="ChEBI" id="CHEBI:57643"/>
        <dbReference type="ChEBI" id="CHEBI:58608"/>
        <dbReference type="EC" id="3.1.4.4"/>
    </reaction>
</comment>
<dbReference type="GO" id="GO:0016042">
    <property type="term" value="P:lipid catabolic process"/>
    <property type="evidence" value="ECO:0007669"/>
    <property type="project" value="UniProtKB-KW"/>
</dbReference>
<evidence type="ECO:0000256" key="6">
    <source>
        <dbReference type="ARBA" id="ARBA00023098"/>
    </source>
</evidence>
<dbReference type="Pfam" id="PF13091">
    <property type="entry name" value="PLDc_2"/>
    <property type="match status" value="1"/>
</dbReference>
<evidence type="ECO:0000256" key="5">
    <source>
        <dbReference type="ARBA" id="ARBA00022963"/>
    </source>
</evidence>